<reference evidence="2 3" key="1">
    <citation type="submission" date="2014-11" db="EMBL/GenBank/DDBJ databases">
        <authorList>
            <person name="Zhu J."/>
            <person name="Qi W."/>
            <person name="Song R."/>
        </authorList>
    </citation>
    <scope>NUCLEOTIDE SEQUENCE [LARGE SCALE GENOMIC DNA]</scope>
</reference>
<keyword evidence="3" id="KW-1185">Reference proteome</keyword>
<organism evidence="2 3">
    <name type="scientific">Vitrella brassicaformis (strain CCMP3155)</name>
    <dbReference type="NCBI Taxonomy" id="1169540"/>
    <lineage>
        <taxon>Eukaryota</taxon>
        <taxon>Sar</taxon>
        <taxon>Alveolata</taxon>
        <taxon>Colpodellida</taxon>
        <taxon>Vitrellaceae</taxon>
        <taxon>Vitrella</taxon>
    </lineage>
</organism>
<evidence type="ECO:0000313" key="3">
    <source>
        <dbReference type="Proteomes" id="UP000041254"/>
    </source>
</evidence>
<evidence type="ECO:0000259" key="1">
    <source>
        <dbReference type="Pfam" id="PF01789"/>
    </source>
</evidence>
<dbReference type="SUPFAM" id="SSF55724">
    <property type="entry name" value="Mog1p/PsbP-like"/>
    <property type="match status" value="1"/>
</dbReference>
<gene>
    <name evidence="2" type="ORF">Vbra_4823</name>
</gene>
<feature type="domain" description="PsbP C-terminal" evidence="1">
    <location>
        <begin position="143"/>
        <end position="292"/>
    </location>
</feature>
<dbReference type="Pfam" id="PF01789">
    <property type="entry name" value="PsbP"/>
    <property type="match status" value="1"/>
</dbReference>
<accession>A0A0G4ECM3</accession>
<dbReference type="EMBL" id="CDMY01000170">
    <property type="protein sequence ID" value="CEL93488.1"/>
    <property type="molecule type" value="Genomic_DNA"/>
</dbReference>
<dbReference type="InParanoid" id="A0A0G4ECM3"/>
<dbReference type="Gene3D" id="3.40.1000.10">
    <property type="entry name" value="Mog1/PsbP, alpha/beta/alpha sandwich"/>
    <property type="match status" value="1"/>
</dbReference>
<dbReference type="GO" id="GO:0015979">
    <property type="term" value="P:photosynthesis"/>
    <property type="evidence" value="ECO:0007669"/>
    <property type="project" value="InterPro"/>
</dbReference>
<dbReference type="VEuPathDB" id="CryptoDB:Vbra_4823"/>
<evidence type="ECO:0000313" key="2">
    <source>
        <dbReference type="EMBL" id="CEL93488.1"/>
    </source>
</evidence>
<protein>
    <recommendedName>
        <fullName evidence="1">PsbP C-terminal domain-containing protein</fullName>
    </recommendedName>
</protein>
<dbReference type="OrthoDB" id="188627at2759"/>
<proteinExistence type="predicted"/>
<dbReference type="Proteomes" id="UP000041254">
    <property type="component" value="Unassembled WGS sequence"/>
</dbReference>
<dbReference type="InterPro" id="IPR016123">
    <property type="entry name" value="Mog1/PsbP_a/b/a-sand"/>
</dbReference>
<dbReference type="InterPro" id="IPR002683">
    <property type="entry name" value="PsbP_C"/>
</dbReference>
<dbReference type="GO" id="GO:0009523">
    <property type="term" value="C:photosystem II"/>
    <property type="evidence" value="ECO:0007669"/>
    <property type="project" value="InterPro"/>
</dbReference>
<sequence>MESRRRRPDLARQCGQWHLRLLAAAALFLSLPPPALSFRLPSRLARRSQRTATASSPPDMQPRREHFDSAARALLPLAVAPFLTSPLPASAEPFDKQNKLLKVAGLPPVKPDDVPKGFNLLVDVLDQSEIYGRVRERDPVIVQFVYPSSWLVVRPVVDKNGQSGTITAGNQKTETAALFVVPNDTGAKGKLKDQPMSFWEGLVGRWISQKGETSSGLKILSKYAAEASSSDEYMVVNYRYELATGAGFTVYRRGVGAVTTTDKSVECLFTATTEEKFRKVGPTLQKIVDSFRCYQDREAIKGARLNKSAVKKA</sequence>
<dbReference type="AlphaFoldDB" id="A0A0G4ECM3"/>
<dbReference type="GO" id="GO:0005509">
    <property type="term" value="F:calcium ion binding"/>
    <property type="evidence" value="ECO:0007669"/>
    <property type="project" value="InterPro"/>
</dbReference>
<name>A0A0G4ECM3_VITBC</name>
<dbReference type="GO" id="GO:0019898">
    <property type="term" value="C:extrinsic component of membrane"/>
    <property type="evidence" value="ECO:0007669"/>
    <property type="project" value="InterPro"/>
</dbReference>